<evidence type="ECO:0000313" key="1">
    <source>
        <dbReference type="EMBL" id="JAD60367.1"/>
    </source>
</evidence>
<protein>
    <submittedName>
        <fullName evidence="1">Uncharacterized protein</fullName>
    </submittedName>
</protein>
<accession>A0A0A9BM71</accession>
<proteinExistence type="predicted"/>
<reference evidence="1" key="2">
    <citation type="journal article" date="2015" name="Data Brief">
        <title>Shoot transcriptome of the giant reed, Arundo donax.</title>
        <authorList>
            <person name="Barrero R.A."/>
            <person name="Guerrero F.D."/>
            <person name="Moolhuijzen P."/>
            <person name="Goolsby J.A."/>
            <person name="Tidwell J."/>
            <person name="Bellgard S.E."/>
            <person name="Bellgard M.I."/>
        </authorList>
    </citation>
    <scope>NUCLEOTIDE SEQUENCE</scope>
    <source>
        <tissue evidence="1">Shoot tissue taken approximately 20 cm above the soil surface</tissue>
    </source>
</reference>
<reference evidence="1" key="1">
    <citation type="submission" date="2014-09" db="EMBL/GenBank/DDBJ databases">
        <authorList>
            <person name="Magalhaes I.L.F."/>
            <person name="Oliveira U."/>
            <person name="Santos F.R."/>
            <person name="Vidigal T.H.D.A."/>
            <person name="Brescovit A.D."/>
            <person name="Santos A.J."/>
        </authorList>
    </citation>
    <scope>NUCLEOTIDE SEQUENCE</scope>
    <source>
        <tissue evidence="1">Shoot tissue taken approximately 20 cm above the soil surface</tissue>
    </source>
</reference>
<sequence length="32" mass="3774">MLACMNRSTPFCRLNVEAWMDARDSWLTAQQK</sequence>
<dbReference type="AlphaFoldDB" id="A0A0A9BM71"/>
<dbReference type="EMBL" id="GBRH01237528">
    <property type="protein sequence ID" value="JAD60367.1"/>
    <property type="molecule type" value="Transcribed_RNA"/>
</dbReference>
<organism evidence="1">
    <name type="scientific">Arundo donax</name>
    <name type="common">Giant reed</name>
    <name type="synonym">Donax arundinaceus</name>
    <dbReference type="NCBI Taxonomy" id="35708"/>
    <lineage>
        <taxon>Eukaryota</taxon>
        <taxon>Viridiplantae</taxon>
        <taxon>Streptophyta</taxon>
        <taxon>Embryophyta</taxon>
        <taxon>Tracheophyta</taxon>
        <taxon>Spermatophyta</taxon>
        <taxon>Magnoliopsida</taxon>
        <taxon>Liliopsida</taxon>
        <taxon>Poales</taxon>
        <taxon>Poaceae</taxon>
        <taxon>PACMAD clade</taxon>
        <taxon>Arundinoideae</taxon>
        <taxon>Arundineae</taxon>
        <taxon>Arundo</taxon>
    </lineage>
</organism>
<name>A0A0A9BM71_ARUDO</name>